<accession>A0A1N6GY09</accession>
<dbReference type="Proteomes" id="UP000185207">
    <property type="component" value="Unassembled WGS sequence"/>
</dbReference>
<gene>
    <name evidence="1" type="ORF">SAMN05444409_2122</name>
</gene>
<dbReference type="RefSeq" id="WP_074235218.1">
    <property type="nucleotide sequence ID" value="NZ_FSRK01000001.1"/>
</dbReference>
<keyword evidence="2" id="KW-1185">Reference proteome</keyword>
<evidence type="ECO:0000313" key="2">
    <source>
        <dbReference type="Proteomes" id="UP000185207"/>
    </source>
</evidence>
<evidence type="ECO:0000313" key="1">
    <source>
        <dbReference type="EMBL" id="SIO12265.1"/>
    </source>
</evidence>
<organism evidence="1 2">
    <name type="scientific">Epilithonimonas zeae</name>
    <dbReference type="NCBI Taxonomy" id="1416779"/>
    <lineage>
        <taxon>Bacteria</taxon>
        <taxon>Pseudomonadati</taxon>
        <taxon>Bacteroidota</taxon>
        <taxon>Flavobacteriia</taxon>
        <taxon>Flavobacteriales</taxon>
        <taxon>Weeksellaceae</taxon>
        <taxon>Chryseobacterium group</taxon>
        <taxon>Epilithonimonas</taxon>
    </lineage>
</organism>
<dbReference type="STRING" id="1416779.SAMN05444409_2122"/>
<dbReference type="AlphaFoldDB" id="A0A1N6GY09"/>
<protein>
    <submittedName>
        <fullName evidence="1">Uncharacterized protein</fullName>
    </submittedName>
</protein>
<sequence length="104" mass="12463">MKLISILFTLIVIQFCEFKAQEKVTKLPKEDQKLITKALSNDKNFELQYIKKIDSSQNRNVISHYNSDFFLSSKRIYSYNDNKLQLVRYFDSYFEDDTKIFIIT</sequence>
<reference evidence="2" key="1">
    <citation type="submission" date="2016-11" db="EMBL/GenBank/DDBJ databases">
        <authorList>
            <person name="Varghese N."/>
            <person name="Submissions S."/>
        </authorList>
    </citation>
    <scope>NUCLEOTIDE SEQUENCE [LARGE SCALE GENOMIC DNA]</scope>
    <source>
        <strain evidence="2">DSM 27623</strain>
    </source>
</reference>
<name>A0A1N6GY09_9FLAO</name>
<proteinExistence type="predicted"/>
<dbReference type="EMBL" id="FSRK01000001">
    <property type="protein sequence ID" value="SIO12265.1"/>
    <property type="molecule type" value="Genomic_DNA"/>
</dbReference>